<protein>
    <submittedName>
        <fullName evidence="1">Uncharacterized protein</fullName>
    </submittedName>
</protein>
<name>X1I943_9ZZZZ</name>
<accession>X1I943</accession>
<dbReference type="EMBL" id="BARU01040485">
    <property type="protein sequence ID" value="GAH78212.1"/>
    <property type="molecule type" value="Genomic_DNA"/>
</dbReference>
<organism evidence="1">
    <name type="scientific">marine sediment metagenome</name>
    <dbReference type="NCBI Taxonomy" id="412755"/>
    <lineage>
        <taxon>unclassified sequences</taxon>
        <taxon>metagenomes</taxon>
        <taxon>ecological metagenomes</taxon>
    </lineage>
</organism>
<feature type="non-terminal residue" evidence="1">
    <location>
        <position position="1"/>
    </location>
</feature>
<dbReference type="AlphaFoldDB" id="X1I943"/>
<sequence length="153" mass="18557">IILKELDKMAKIILQIYKTIDDYCNNLYPSFKYEEERQIYPIILTMENWFLFGDKRSDILDKMIIKEFSNINLPIDYLKKMPYSICSVEDFEGMMQVMQTTYIKKFMDRKVFDKEKIEWLFRPFMSNEFAEESRKIKFLFEDEAKIAFAIPNS</sequence>
<gene>
    <name evidence="1" type="ORF">S03H2_62582</name>
</gene>
<evidence type="ECO:0000313" key="1">
    <source>
        <dbReference type="EMBL" id="GAH78212.1"/>
    </source>
</evidence>
<proteinExistence type="predicted"/>
<reference evidence="1" key="1">
    <citation type="journal article" date="2014" name="Front. Microbiol.">
        <title>High frequency of phylogenetically diverse reductive dehalogenase-homologous genes in deep subseafloor sedimentary metagenomes.</title>
        <authorList>
            <person name="Kawai M."/>
            <person name="Futagami T."/>
            <person name="Toyoda A."/>
            <person name="Takaki Y."/>
            <person name="Nishi S."/>
            <person name="Hori S."/>
            <person name="Arai W."/>
            <person name="Tsubouchi T."/>
            <person name="Morono Y."/>
            <person name="Uchiyama I."/>
            <person name="Ito T."/>
            <person name="Fujiyama A."/>
            <person name="Inagaki F."/>
            <person name="Takami H."/>
        </authorList>
    </citation>
    <scope>NUCLEOTIDE SEQUENCE</scope>
    <source>
        <strain evidence="1">Expedition CK06-06</strain>
    </source>
</reference>
<comment type="caution">
    <text evidence="1">The sequence shown here is derived from an EMBL/GenBank/DDBJ whole genome shotgun (WGS) entry which is preliminary data.</text>
</comment>